<feature type="transmembrane region" description="Helical" evidence="7">
    <location>
        <begin position="138"/>
        <end position="161"/>
    </location>
</feature>
<dbReference type="PROSITE" id="PS00217">
    <property type="entry name" value="SUGAR_TRANSPORT_2"/>
    <property type="match status" value="1"/>
</dbReference>
<evidence type="ECO:0000256" key="6">
    <source>
        <dbReference type="ARBA" id="ARBA00023136"/>
    </source>
</evidence>
<reference evidence="10" key="1">
    <citation type="submission" date="2016-10" db="EMBL/GenBank/DDBJ databases">
        <authorList>
            <person name="Varghese N."/>
            <person name="Submissions S."/>
        </authorList>
    </citation>
    <scope>NUCLEOTIDE SEQUENCE [LARGE SCALE GENOMIC DNA]</scope>
    <source>
        <strain evidence="10">BL36</strain>
    </source>
</reference>
<evidence type="ECO:0000256" key="1">
    <source>
        <dbReference type="ARBA" id="ARBA00004651"/>
    </source>
</evidence>
<feature type="transmembrane region" description="Helical" evidence="7">
    <location>
        <begin position="469"/>
        <end position="495"/>
    </location>
</feature>
<dbReference type="PROSITE" id="PS50850">
    <property type="entry name" value="MFS"/>
    <property type="match status" value="1"/>
</dbReference>
<dbReference type="PANTHER" id="PTHR43045:SF7">
    <property type="entry name" value="MAJOR FACILITATOR SUPERFAMILY TRANSPORTER"/>
    <property type="match status" value="1"/>
</dbReference>
<dbReference type="InterPro" id="IPR005829">
    <property type="entry name" value="Sugar_transporter_CS"/>
</dbReference>
<name>A0A1I4FXP5_9HYPH</name>
<feature type="transmembrane region" description="Helical" evidence="7">
    <location>
        <begin position="207"/>
        <end position="229"/>
    </location>
</feature>
<dbReference type="PROSITE" id="PS00216">
    <property type="entry name" value="SUGAR_TRANSPORT_1"/>
    <property type="match status" value="1"/>
</dbReference>
<evidence type="ECO:0000313" key="10">
    <source>
        <dbReference type="Proteomes" id="UP000199048"/>
    </source>
</evidence>
<dbReference type="PANTHER" id="PTHR43045">
    <property type="entry name" value="SHIKIMATE TRANSPORTER"/>
    <property type="match status" value="1"/>
</dbReference>
<feature type="transmembrane region" description="Helical" evidence="7">
    <location>
        <begin position="299"/>
        <end position="322"/>
    </location>
</feature>
<keyword evidence="3" id="KW-1003">Cell membrane</keyword>
<feature type="transmembrane region" description="Helical" evidence="7">
    <location>
        <begin position="507"/>
        <end position="529"/>
    </location>
</feature>
<keyword evidence="5 7" id="KW-1133">Transmembrane helix</keyword>
<evidence type="ECO:0000256" key="2">
    <source>
        <dbReference type="ARBA" id="ARBA00022448"/>
    </source>
</evidence>
<evidence type="ECO:0000313" key="9">
    <source>
        <dbReference type="EMBL" id="SFL21767.1"/>
    </source>
</evidence>
<dbReference type="Proteomes" id="UP000199048">
    <property type="component" value="Unassembled WGS sequence"/>
</dbReference>
<dbReference type="RefSeq" id="WP_092036810.1">
    <property type="nucleotide sequence ID" value="NZ_FOTK01000002.1"/>
</dbReference>
<dbReference type="InterPro" id="IPR036259">
    <property type="entry name" value="MFS_trans_sf"/>
</dbReference>
<protein>
    <submittedName>
        <fullName evidence="9">Predicted arabinose efflux permease, MFS family</fullName>
    </submittedName>
</protein>
<evidence type="ECO:0000256" key="4">
    <source>
        <dbReference type="ARBA" id="ARBA00022692"/>
    </source>
</evidence>
<dbReference type="SUPFAM" id="SSF103473">
    <property type="entry name" value="MFS general substrate transporter"/>
    <property type="match status" value="2"/>
</dbReference>
<keyword evidence="10" id="KW-1185">Reference proteome</keyword>
<dbReference type="GO" id="GO:0005886">
    <property type="term" value="C:plasma membrane"/>
    <property type="evidence" value="ECO:0007669"/>
    <property type="project" value="UniProtKB-SubCell"/>
</dbReference>
<keyword evidence="4 7" id="KW-0812">Transmembrane</keyword>
<dbReference type="Gene3D" id="1.20.1250.20">
    <property type="entry name" value="MFS general substrate transporter like domains"/>
    <property type="match status" value="3"/>
</dbReference>
<keyword evidence="6 7" id="KW-0472">Membrane</keyword>
<feature type="transmembrane region" description="Helical" evidence="7">
    <location>
        <begin position="263"/>
        <end position="287"/>
    </location>
</feature>
<feature type="transmembrane region" description="Helical" evidence="7">
    <location>
        <begin position="329"/>
        <end position="346"/>
    </location>
</feature>
<dbReference type="GO" id="GO:0022857">
    <property type="term" value="F:transmembrane transporter activity"/>
    <property type="evidence" value="ECO:0007669"/>
    <property type="project" value="InterPro"/>
</dbReference>
<sequence>MAQTVAAPRPATRAEPTSRAVALTAIPAERTRVRRVILASSLGALFEAYDLVLFGPMAAIIARQFFSGLDEAYAYVFTLLSAAVTFLARPFGGLIFGPLGDRVGRKYTFLLTIVIMGGATVAIGLLPSYAAIGVASPALLVSLRIVQGLAFGGEFGGAVTYIAEHAPANRRGLATSAVGITMACGLVLAILVVIACEKLLGKAAFEAWGWRIPFLLSAVLMLVSVYMRLKLQESPLFLRMRRGGGGSRQPVRDVLGRWANLRVVLLVLFGLVAGQSVASATGSYPIYLLMLNLKIDPFLLHYTILGSSLALVAAMVAAGWLSDRIGRKPVMLAGLLGTALLAWPVYEGVTRVAHPDLAAAVAAKPLVVAADPAGCSRQFDPFGVARFESSCDLARRAVAKLGVPYATRDLPVGSPVRIEIGEASLASFDGTGLDKPTLGARTADLAKALASAVAAAGYPAKADPAKTNLAGLIALLSLLNVFVALASAPLAAWMIELFPTRIRNTALSLPYTVGGWFGGFLPAIAFSAFTATGNIYAGLWYALVVLAVAFLVSALCLPETRGRALDAIA</sequence>
<feature type="transmembrane region" description="Helical" evidence="7">
    <location>
        <begin position="535"/>
        <end position="557"/>
    </location>
</feature>
<comment type="subcellular location">
    <subcellularLocation>
        <location evidence="1">Cell membrane</location>
        <topology evidence="1">Multi-pass membrane protein</topology>
    </subcellularLocation>
</comment>
<dbReference type="STRING" id="582667.SAMN05192568_100219"/>
<accession>A0A1I4FXP5</accession>
<proteinExistence type="predicted"/>
<dbReference type="Pfam" id="PF00083">
    <property type="entry name" value="Sugar_tr"/>
    <property type="match status" value="2"/>
</dbReference>
<feature type="transmembrane region" description="Helical" evidence="7">
    <location>
        <begin position="173"/>
        <end position="195"/>
    </location>
</feature>
<dbReference type="InterPro" id="IPR020846">
    <property type="entry name" value="MFS_dom"/>
</dbReference>
<evidence type="ECO:0000256" key="5">
    <source>
        <dbReference type="ARBA" id="ARBA00022989"/>
    </source>
</evidence>
<feature type="domain" description="Major facilitator superfamily (MFS) profile" evidence="8">
    <location>
        <begin position="36"/>
        <end position="561"/>
    </location>
</feature>
<dbReference type="EMBL" id="FOTK01000002">
    <property type="protein sequence ID" value="SFL21767.1"/>
    <property type="molecule type" value="Genomic_DNA"/>
</dbReference>
<feature type="transmembrane region" description="Helical" evidence="7">
    <location>
        <begin position="73"/>
        <end position="97"/>
    </location>
</feature>
<dbReference type="AlphaFoldDB" id="A0A1I4FXP5"/>
<evidence type="ECO:0000256" key="7">
    <source>
        <dbReference type="SAM" id="Phobius"/>
    </source>
</evidence>
<keyword evidence="2" id="KW-0813">Transport</keyword>
<evidence type="ECO:0000259" key="8">
    <source>
        <dbReference type="PROSITE" id="PS50850"/>
    </source>
</evidence>
<feature type="transmembrane region" description="Helical" evidence="7">
    <location>
        <begin position="36"/>
        <end position="61"/>
    </location>
</feature>
<dbReference type="InterPro" id="IPR005828">
    <property type="entry name" value="MFS_sugar_transport-like"/>
</dbReference>
<dbReference type="OrthoDB" id="9774156at2"/>
<evidence type="ECO:0000256" key="3">
    <source>
        <dbReference type="ARBA" id="ARBA00022475"/>
    </source>
</evidence>
<organism evidence="9 10">
    <name type="scientific">Methylobacterium pseudosasicola</name>
    <dbReference type="NCBI Taxonomy" id="582667"/>
    <lineage>
        <taxon>Bacteria</taxon>
        <taxon>Pseudomonadati</taxon>
        <taxon>Pseudomonadota</taxon>
        <taxon>Alphaproteobacteria</taxon>
        <taxon>Hyphomicrobiales</taxon>
        <taxon>Methylobacteriaceae</taxon>
        <taxon>Methylobacterium</taxon>
    </lineage>
</organism>
<gene>
    <name evidence="9" type="ORF">SAMN05192568_100219</name>
</gene>
<feature type="transmembrane region" description="Helical" evidence="7">
    <location>
        <begin position="109"/>
        <end position="132"/>
    </location>
</feature>